<evidence type="ECO:0000256" key="5">
    <source>
        <dbReference type="SAM" id="MobiDB-lite"/>
    </source>
</evidence>
<dbReference type="SUPFAM" id="SSF48452">
    <property type="entry name" value="TPR-like"/>
    <property type="match status" value="3"/>
</dbReference>
<dbReference type="Pfam" id="PF03704">
    <property type="entry name" value="BTAD"/>
    <property type="match status" value="1"/>
</dbReference>
<feature type="domain" description="OmpR/PhoB-type" evidence="6">
    <location>
        <begin position="1"/>
        <end position="94"/>
    </location>
</feature>
<name>A0A1H7SA61_STRJI</name>
<sequence>MRFAVLGRLEVEGSDGPLAITSPKVRTLLATLLFRANTEVPTGTLHQALWGYDPPSSAVASLHNHVTRLRRQLGAAEGERLVAGVAAYTFRAERAELDLLDFTCLSEAAGRAREQRDWVEVARLTDAALALWRGVPLDGLEVDLLAADVRRLVAVRQEVLTWSFEAALRLSRHGGLIPRLTDAVAEFPFAETFHVQLMEALDRGGQQAQALEVFQRLRRALVDELGIEPSAAARAAQRRILDATRSAAAAPAPDRPAPPASAPGSFLVPAQLPRDITAFTGRTAELEELVTACRVGAEQGGVIDIHAIDGMAGVGKTAFAIHAGHRLAADFPDGQIFLSLHAHTPGTAPVPPADALATLLVGLGVDPARIPADLSGRAGMWRAQLAGRRVLLLLDDARSSEQVRPLLPASPGSLVLVTSRRRLLALEDAMPFTLDVLPAPEAAALLVAKSGRPQLSPDDPSVREIVRLCGYLPLAIQLTAARLRHRRSWTVADLLPDLAETSLRLDALHMEDLSVAAAFDLSYRDLGAEQQRLFRLLGLLFGEDLDVPTAAALSGTDAPAVRALLRELVDHHLVEEPRRGRYRMHDLIREHARSLVEAEPAGDDGADGADGRDAARQRLLDYYLHTAARAGSLLGGSIPLRSPDVVHVPVACPPLAGEDDALAWLRTERANLLAAVDHAAGHSPRHAAQLPAALHEFLRSQGHWAEAGAVHRTALEAATASGDLLGMAISLLNSGAVALYVDEYSVGAGYLGRAVALFEECDHRLGLAVSLHQLGAMHRLSGQYAKAEEALMRARTLFDHADHATHLAHLFTELGHVQQLTGQFAAATRTLQSALEAHRRTGNRRGEANALGQLGDVLQWTGRYAEALANHQRALELFTRIGNVVGQAIALVQIGEVHWVLGDLLAAEHNLREALERCDRIGSRLVRANALAHLSSVRLALGDHAGVASCLGEALEICRDLGSRLGEAHVLLRLGRLALATADPAAAETHLVAAVELFEAMEDRGGEAETRNALGALGAARELPDEAARHHGRALEIASEIGAALEEARALEGLATARRLAGDDAEERLLLERCLASYTRLAIPDAGRVRARLHRSGTPSTTLDGAR</sequence>
<dbReference type="SUPFAM" id="SSF46894">
    <property type="entry name" value="C-terminal effector domain of the bipartite response regulators"/>
    <property type="match status" value="1"/>
</dbReference>
<dbReference type="InterPro" id="IPR019734">
    <property type="entry name" value="TPR_rpt"/>
</dbReference>
<dbReference type="GO" id="GO:0003677">
    <property type="term" value="F:DNA binding"/>
    <property type="evidence" value="ECO:0007669"/>
    <property type="project" value="UniProtKB-UniRule"/>
</dbReference>
<dbReference type="Gene3D" id="1.25.40.10">
    <property type="entry name" value="Tetratricopeptide repeat domain"/>
    <property type="match status" value="3"/>
</dbReference>
<keyword evidence="2" id="KW-0902">Two-component regulatory system</keyword>
<dbReference type="SUPFAM" id="SSF52540">
    <property type="entry name" value="P-loop containing nucleoside triphosphate hydrolases"/>
    <property type="match status" value="1"/>
</dbReference>
<reference evidence="8" key="1">
    <citation type="submission" date="2016-10" db="EMBL/GenBank/DDBJ databases">
        <authorList>
            <person name="Varghese N."/>
        </authorList>
    </citation>
    <scope>NUCLEOTIDE SEQUENCE [LARGE SCALE GENOMIC DNA]</scope>
    <source>
        <strain evidence="8">DSM 45096 / BCRC 16803 / CGMCC 4.1857 / CIP 109030 / JCM 12277 / KCTC 19219 / NBRC 100920 / 33214</strain>
    </source>
</reference>
<dbReference type="InterPro" id="IPR016032">
    <property type="entry name" value="Sig_transdc_resp-reg_C-effctor"/>
</dbReference>
<dbReference type="InterPro" id="IPR036388">
    <property type="entry name" value="WH-like_DNA-bd_sf"/>
</dbReference>
<dbReference type="Gene3D" id="1.10.10.10">
    <property type="entry name" value="Winged helix-like DNA-binding domain superfamily/Winged helix DNA-binding domain"/>
    <property type="match status" value="2"/>
</dbReference>
<dbReference type="GO" id="GO:0006355">
    <property type="term" value="P:regulation of DNA-templated transcription"/>
    <property type="evidence" value="ECO:0007669"/>
    <property type="project" value="InterPro"/>
</dbReference>
<evidence type="ECO:0000256" key="4">
    <source>
        <dbReference type="PROSITE-ProRule" id="PRU01091"/>
    </source>
</evidence>
<dbReference type="SUPFAM" id="SSF46785">
    <property type="entry name" value="Winged helix' DNA-binding domain"/>
    <property type="match status" value="1"/>
</dbReference>
<dbReference type="OrthoDB" id="581105at2"/>
<keyword evidence="8" id="KW-1185">Reference proteome</keyword>
<organism evidence="7 8">
    <name type="scientific">Streptacidiphilus jiangxiensis</name>
    <dbReference type="NCBI Taxonomy" id="235985"/>
    <lineage>
        <taxon>Bacteria</taxon>
        <taxon>Bacillati</taxon>
        <taxon>Actinomycetota</taxon>
        <taxon>Actinomycetes</taxon>
        <taxon>Kitasatosporales</taxon>
        <taxon>Streptomycetaceae</taxon>
        <taxon>Streptacidiphilus</taxon>
    </lineage>
</organism>
<feature type="region of interest" description="Disordered" evidence="5">
    <location>
        <begin position="245"/>
        <end position="266"/>
    </location>
</feature>
<keyword evidence="3 4" id="KW-0238">DNA-binding</keyword>
<dbReference type="InterPro" id="IPR036390">
    <property type="entry name" value="WH_DNA-bd_sf"/>
</dbReference>
<dbReference type="SMART" id="SM01043">
    <property type="entry name" value="BTAD"/>
    <property type="match status" value="1"/>
</dbReference>
<evidence type="ECO:0000313" key="7">
    <source>
        <dbReference type="EMBL" id="SEL69169.1"/>
    </source>
</evidence>
<evidence type="ECO:0000256" key="2">
    <source>
        <dbReference type="ARBA" id="ARBA00023012"/>
    </source>
</evidence>
<dbReference type="RefSeq" id="WP_052438485.1">
    <property type="nucleotide sequence ID" value="NZ_BBPN01000007.1"/>
</dbReference>
<dbReference type="Pfam" id="PF00486">
    <property type="entry name" value="Trans_reg_C"/>
    <property type="match status" value="1"/>
</dbReference>
<dbReference type="InterPro" id="IPR001867">
    <property type="entry name" value="OmpR/PhoB-type_DNA-bd"/>
</dbReference>
<proteinExistence type="inferred from homology"/>
<dbReference type="CDD" id="cd15831">
    <property type="entry name" value="BTAD"/>
    <property type="match status" value="1"/>
</dbReference>
<evidence type="ECO:0000256" key="3">
    <source>
        <dbReference type="ARBA" id="ARBA00023125"/>
    </source>
</evidence>
<dbReference type="InterPro" id="IPR011990">
    <property type="entry name" value="TPR-like_helical_dom_sf"/>
</dbReference>
<dbReference type="PANTHER" id="PTHR47691:SF3">
    <property type="entry name" value="HTH-TYPE TRANSCRIPTIONAL REGULATOR RV0890C-RELATED"/>
    <property type="match status" value="1"/>
</dbReference>
<dbReference type="SMART" id="SM00862">
    <property type="entry name" value="Trans_reg_C"/>
    <property type="match status" value="1"/>
</dbReference>
<evidence type="ECO:0000313" key="8">
    <source>
        <dbReference type="Proteomes" id="UP000183015"/>
    </source>
</evidence>
<dbReference type="InterPro" id="IPR027417">
    <property type="entry name" value="P-loop_NTPase"/>
</dbReference>
<dbReference type="eggNOG" id="COG3903">
    <property type="taxonomic scope" value="Bacteria"/>
</dbReference>
<dbReference type="EMBL" id="FOAZ01000011">
    <property type="protein sequence ID" value="SEL69169.1"/>
    <property type="molecule type" value="Genomic_DNA"/>
</dbReference>
<feature type="DNA-binding region" description="OmpR/PhoB-type" evidence="4">
    <location>
        <begin position="1"/>
        <end position="94"/>
    </location>
</feature>
<dbReference type="Proteomes" id="UP000183015">
    <property type="component" value="Unassembled WGS sequence"/>
</dbReference>
<dbReference type="PANTHER" id="PTHR47691">
    <property type="entry name" value="REGULATOR-RELATED"/>
    <property type="match status" value="1"/>
</dbReference>
<comment type="similarity">
    <text evidence="1">Belongs to the AfsR/DnrI/RedD regulatory family.</text>
</comment>
<dbReference type="PRINTS" id="PR00364">
    <property type="entry name" value="DISEASERSIST"/>
</dbReference>
<accession>A0A1H7SA61</accession>
<dbReference type="Gene3D" id="3.40.50.300">
    <property type="entry name" value="P-loop containing nucleotide triphosphate hydrolases"/>
    <property type="match status" value="1"/>
</dbReference>
<evidence type="ECO:0000256" key="1">
    <source>
        <dbReference type="ARBA" id="ARBA00005820"/>
    </source>
</evidence>
<dbReference type="GO" id="GO:0043531">
    <property type="term" value="F:ADP binding"/>
    <property type="evidence" value="ECO:0007669"/>
    <property type="project" value="InterPro"/>
</dbReference>
<dbReference type="SMART" id="SM00028">
    <property type="entry name" value="TPR"/>
    <property type="match status" value="7"/>
</dbReference>
<evidence type="ECO:0000259" key="6">
    <source>
        <dbReference type="PROSITE" id="PS51755"/>
    </source>
</evidence>
<dbReference type="PROSITE" id="PS51755">
    <property type="entry name" value="OMPR_PHOB"/>
    <property type="match status" value="1"/>
</dbReference>
<dbReference type="eggNOG" id="COG3629">
    <property type="taxonomic scope" value="Bacteria"/>
</dbReference>
<gene>
    <name evidence="7" type="ORF">SAMN05414137_111241</name>
</gene>
<dbReference type="STRING" id="235985.SAMN05414137_111241"/>
<protein>
    <submittedName>
        <fullName evidence="7">DNA-binding transcriptional activator of the SARP family</fullName>
    </submittedName>
</protein>
<dbReference type="InterPro" id="IPR005158">
    <property type="entry name" value="BTAD"/>
</dbReference>
<dbReference type="Pfam" id="PF13424">
    <property type="entry name" value="TPR_12"/>
    <property type="match status" value="1"/>
</dbReference>
<dbReference type="AlphaFoldDB" id="A0A1H7SA61"/>
<dbReference type="GO" id="GO:0000160">
    <property type="term" value="P:phosphorelay signal transduction system"/>
    <property type="evidence" value="ECO:0007669"/>
    <property type="project" value="UniProtKB-KW"/>
</dbReference>